<feature type="domain" description="Glucose-6-phosphate dehydrogenase NAD-binding" evidence="7">
    <location>
        <begin position="24"/>
        <end position="187"/>
    </location>
</feature>
<dbReference type="GO" id="GO:0006006">
    <property type="term" value="P:glucose metabolic process"/>
    <property type="evidence" value="ECO:0007669"/>
    <property type="project" value="UniProtKB-KW"/>
</dbReference>
<protein>
    <recommendedName>
        <fullName evidence="6">Glucose-6-phosphate 1-dehydrogenase</fullName>
        <shortName evidence="6">G6PD</shortName>
        <ecNumber evidence="6">1.1.1.49</ecNumber>
    </recommendedName>
</protein>
<dbReference type="EC" id="1.1.1.49" evidence="6"/>
<evidence type="ECO:0000256" key="4">
    <source>
        <dbReference type="ARBA" id="ARBA00023002"/>
    </source>
</evidence>
<comment type="caution">
    <text evidence="9">The sequence shown here is derived from an EMBL/GenBank/DDBJ whole genome shotgun (WGS) entry which is preliminary data.</text>
</comment>
<feature type="binding site" evidence="6">
    <location>
        <position position="331"/>
    </location>
    <ligand>
        <name>substrate</name>
    </ligand>
</feature>
<dbReference type="Gene3D" id="3.30.360.10">
    <property type="entry name" value="Dihydrodipicolinate Reductase, domain 2"/>
    <property type="match status" value="1"/>
</dbReference>
<dbReference type="Pfam" id="PF02781">
    <property type="entry name" value="G6PD_C"/>
    <property type="match status" value="1"/>
</dbReference>
<feature type="active site" description="Proton acceptor" evidence="6">
    <location>
        <position position="245"/>
    </location>
</feature>
<comment type="pathway">
    <text evidence="1 6">Carbohydrate degradation; pentose phosphate pathway; D-ribulose 5-phosphate from D-glucose 6-phosphate (oxidative stage): step 1/3.</text>
</comment>
<dbReference type="SUPFAM" id="SSF55347">
    <property type="entry name" value="Glyceraldehyde-3-phosphate dehydrogenase-like, C-terminal domain"/>
    <property type="match status" value="1"/>
</dbReference>
<reference evidence="9" key="1">
    <citation type="journal article" date="2014" name="Int. J. Syst. Evol. Microbiol.">
        <title>Complete genome sequence of Corynebacterium casei LMG S-19264T (=DSM 44701T), isolated from a smear-ripened cheese.</title>
        <authorList>
            <consortium name="US DOE Joint Genome Institute (JGI-PGF)"/>
            <person name="Walter F."/>
            <person name="Albersmeier A."/>
            <person name="Kalinowski J."/>
            <person name="Ruckert C."/>
        </authorList>
    </citation>
    <scope>NUCLEOTIDE SEQUENCE</scope>
    <source>
        <strain evidence="9">VKM Ac-1401</strain>
    </source>
</reference>
<comment type="catalytic activity">
    <reaction evidence="6">
        <text>D-glucose 6-phosphate + NADP(+) = 6-phospho-D-glucono-1,5-lactone + NADPH + H(+)</text>
        <dbReference type="Rhea" id="RHEA:15841"/>
        <dbReference type="ChEBI" id="CHEBI:15378"/>
        <dbReference type="ChEBI" id="CHEBI:57783"/>
        <dbReference type="ChEBI" id="CHEBI:57955"/>
        <dbReference type="ChEBI" id="CHEBI:58349"/>
        <dbReference type="ChEBI" id="CHEBI:61548"/>
        <dbReference type="EC" id="1.1.1.49"/>
    </reaction>
</comment>
<dbReference type="GO" id="GO:0009051">
    <property type="term" value="P:pentose-phosphate shunt, oxidative branch"/>
    <property type="evidence" value="ECO:0007669"/>
    <property type="project" value="TreeGrafter"/>
</dbReference>
<dbReference type="Gene3D" id="3.40.50.720">
    <property type="entry name" value="NAD(P)-binding Rossmann-like Domain"/>
    <property type="match status" value="1"/>
</dbReference>
<dbReference type="InterPro" id="IPR022675">
    <property type="entry name" value="G6P_DH_C"/>
</dbReference>
<name>A0A9W6H9Q2_9MICO</name>
<dbReference type="Pfam" id="PF00479">
    <property type="entry name" value="G6PD_N"/>
    <property type="match status" value="1"/>
</dbReference>
<dbReference type="NCBIfam" id="TIGR00871">
    <property type="entry name" value="zwf"/>
    <property type="match status" value="1"/>
</dbReference>
<proteinExistence type="inferred from homology"/>
<comment type="similarity">
    <text evidence="6">Belongs to the glucose-6-phosphate dehydrogenase family.</text>
</comment>
<evidence type="ECO:0000259" key="7">
    <source>
        <dbReference type="Pfam" id="PF00479"/>
    </source>
</evidence>
<feature type="binding site" evidence="6">
    <location>
        <position position="240"/>
    </location>
    <ligand>
        <name>substrate</name>
    </ligand>
</feature>
<keyword evidence="4 6" id="KW-0560">Oxidoreductase</keyword>
<feature type="binding site" evidence="6">
    <location>
        <position position="187"/>
    </location>
    <ligand>
        <name>substrate</name>
    </ligand>
</feature>
<keyword evidence="3 6" id="KW-0521">NADP</keyword>
<evidence type="ECO:0000256" key="1">
    <source>
        <dbReference type="ARBA" id="ARBA00004937"/>
    </source>
</evidence>
<dbReference type="AlphaFoldDB" id="A0A9W6H9Q2"/>
<evidence type="ECO:0000313" key="9">
    <source>
        <dbReference type="EMBL" id="GLJ76151.1"/>
    </source>
</evidence>
<feature type="binding site" evidence="6">
    <location>
        <begin position="100"/>
        <end position="101"/>
    </location>
    <ligand>
        <name>NADP(+)</name>
        <dbReference type="ChEBI" id="CHEBI:58349"/>
    </ligand>
</feature>
<reference evidence="9" key="2">
    <citation type="submission" date="2023-01" db="EMBL/GenBank/DDBJ databases">
        <authorList>
            <person name="Sun Q."/>
            <person name="Evtushenko L."/>
        </authorList>
    </citation>
    <scope>NUCLEOTIDE SEQUENCE</scope>
    <source>
        <strain evidence="9">VKM Ac-1401</strain>
    </source>
</reference>
<organism evidence="9 10">
    <name type="scientific">Leifsonia poae</name>
    <dbReference type="NCBI Taxonomy" id="110933"/>
    <lineage>
        <taxon>Bacteria</taxon>
        <taxon>Bacillati</taxon>
        <taxon>Actinomycetota</taxon>
        <taxon>Actinomycetes</taxon>
        <taxon>Micrococcales</taxon>
        <taxon>Microbacteriaceae</taxon>
        <taxon>Leifsonia</taxon>
    </lineage>
</organism>
<evidence type="ECO:0000256" key="2">
    <source>
        <dbReference type="ARBA" id="ARBA00022526"/>
    </source>
</evidence>
<dbReference type="PANTHER" id="PTHR23429">
    <property type="entry name" value="GLUCOSE-6-PHOSPHATE 1-DEHYDROGENASE G6PD"/>
    <property type="match status" value="1"/>
</dbReference>
<dbReference type="InterPro" id="IPR001282">
    <property type="entry name" value="G6P_DH"/>
</dbReference>
<evidence type="ECO:0000313" key="10">
    <source>
        <dbReference type="Proteomes" id="UP001142372"/>
    </source>
</evidence>
<dbReference type="GO" id="GO:0005829">
    <property type="term" value="C:cytosol"/>
    <property type="evidence" value="ECO:0007669"/>
    <property type="project" value="TreeGrafter"/>
</dbReference>
<sequence>MTSSTAPTTSSAQDQWSAVADVLVIFGITGDLARVMTFRSLYRLERRGLLDCPIVGVAVDDWTLEQLVQRARDSIAATGEQLDEDVFQRFAGRLAYVQGDFGDAATYERVGAAISGAKHPVFYLEIPPFLFGRVAQGLSEAGLTAAGRVVVEKPFGHDLESAKELASELHKYLDEAQLYRIDHYLGKMGYEEILYLRFANTVLEPLWNRSYVECVEITMAEDFGVEDRGHFYDPVGALRDVVVNHLMQVVAAAAMEPPSGDDPDALRDAVVTLFRAVKAADPAHYVRGQYDGYQRIKGVAEGSTTETYAALRLEIDNWRWAGVPFYIRTGKKLPVTQTELRVVFRAPPPVHLGLGAGEDRKPVRDEFVVKLDPSTGARLVVDAHRADGKGPQAITLDAEFADEGGEGATPYEVLLHAAIVGDSGRFKRQDVVEENWRIMQPLIDNPPAVHPYAPGTWGPAIASTLVADHGGWQGPWIVESEGDAK</sequence>
<dbReference type="InterPro" id="IPR022674">
    <property type="entry name" value="G6P_DH_NAD-bd"/>
</dbReference>
<dbReference type="RefSeq" id="WP_271176813.1">
    <property type="nucleotide sequence ID" value="NZ_BAAAJO010000005.1"/>
</dbReference>
<dbReference type="GO" id="GO:0050661">
    <property type="term" value="F:NADP binding"/>
    <property type="evidence" value="ECO:0007669"/>
    <property type="project" value="UniProtKB-UniRule"/>
</dbReference>
<dbReference type="NCBIfam" id="NF009492">
    <property type="entry name" value="PRK12853.1-3"/>
    <property type="match status" value="1"/>
</dbReference>
<dbReference type="Proteomes" id="UP001142372">
    <property type="component" value="Unassembled WGS sequence"/>
</dbReference>
<gene>
    <name evidence="9" type="primary">zwf1</name>
    <name evidence="6" type="synonym">zwf</name>
    <name evidence="9" type="ORF">GCM10017584_17250</name>
</gene>
<dbReference type="PRINTS" id="PR00079">
    <property type="entry name" value="G6PDHDRGNASE"/>
</dbReference>
<evidence type="ECO:0000256" key="6">
    <source>
        <dbReference type="HAMAP-Rule" id="MF_00966"/>
    </source>
</evidence>
<evidence type="ECO:0000259" key="8">
    <source>
        <dbReference type="Pfam" id="PF02781"/>
    </source>
</evidence>
<feature type="binding site" evidence="6">
    <location>
        <position position="153"/>
    </location>
    <ligand>
        <name>NADP(+)</name>
        <dbReference type="ChEBI" id="CHEBI:58349"/>
    </ligand>
</feature>
<comment type="function">
    <text evidence="6">Catalyzes the oxidation of glucose 6-phosphate to 6-phosphogluconolactone.</text>
</comment>
<evidence type="ECO:0000256" key="5">
    <source>
        <dbReference type="ARBA" id="ARBA00023277"/>
    </source>
</evidence>
<dbReference type="PANTHER" id="PTHR23429:SF0">
    <property type="entry name" value="GLUCOSE-6-PHOSPHATE 1-DEHYDROGENASE"/>
    <property type="match status" value="1"/>
</dbReference>
<feature type="binding site" evidence="6">
    <location>
        <position position="221"/>
    </location>
    <ligand>
        <name>substrate</name>
    </ligand>
</feature>
<feature type="binding site" evidence="6">
    <location>
        <position position="183"/>
    </location>
    <ligand>
        <name>substrate</name>
    </ligand>
</feature>
<accession>A0A9W6H9Q2</accession>
<dbReference type="SUPFAM" id="SSF51735">
    <property type="entry name" value="NAD(P)-binding Rossmann-fold domains"/>
    <property type="match status" value="1"/>
</dbReference>
<dbReference type="HAMAP" id="MF_00966">
    <property type="entry name" value="G6PD"/>
    <property type="match status" value="1"/>
</dbReference>
<keyword evidence="5 6" id="KW-0119">Carbohydrate metabolism</keyword>
<dbReference type="GO" id="GO:0004345">
    <property type="term" value="F:glucose-6-phosphate dehydrogenase activity"/>
    <property type="evidence" value="ECO:0007669"/>
    <property type="project" value="UniProtKB-UniRule"/>
</dbReference>
<dbReference type="EMBL" id="BSEN01000006">
    <property type="protein sequence ID" value="GLJ76151.1"/>
    <property type="molecule type" value="Genomic_DNA"/>
</dbReference>
<evidence type="ECO:0000256" key="3">
    <source>
        <dbReference type="ARBA" id="ARBA00022857"/>
    </source>
</evidence>
<dbReference type="PIRSF" id="PIRSF000110">
    <property type="entry name" value="G6PD"/>
    <property type="match status" value="1"/>
</dbReference>
<dbReference type="InterPro" id="IPR036291">
    <property type="entry name" value="NAD(P)-bd_dom_sf"/>
</dbReference>
<keyword evidence="10" id="KW-1185">Reference proteome</keyword>
<comment type="caution">
    <text evidence="6">Lacks conserved residue(s) required for the propagation of feature annotation.</text>
</comment>
<keyword evidence="2 6" id="KW-0313">Glucose metabolism</keyword>
<feature type="domain" description="Glucose-6-phosphate dehydrogenase C-terminal" evidence="8">
    <location>
        <begin position="195"/>
        <end position="470"/>
    </location>
</feature>